<dbReference type="Pfam" id="PF01584">
    <property type="entry name" value="CheW"/>
    <property type="match status" value="1"/>
</dbReference>
<reference evidence="2 3" key="1">
    <citation type="submission" date="2018-01" db="EMBL/GenBank/DDBJ databases">
        <title>Genome sequence of a Cantenovulum-like bacteria.</title>
        <authorList>
            <person name="Tan W.R."/>
            <person name="Lau N.-S."/>
            <person name="Go F."/>
            <person name="Amirul A.-A.A."/>
        </authorList>
    </citation>
    <scope>NUCLEOTIDE SEQUENCE [LARGE SCALE GENOMIC DNA]</scope>
    <source>
        <strain evidence="2 3">CCB-QB4</strain>
    </source>
</reference>
<evidence type="ECO:0000259" key="1">
    <source>
        <dbReference type="PROSITE" id="PS50851"/>
    </source>
</evidence>
<dbReference type="EMBL" id="CP026604">
    <property type="protein sequence ID" value="AWB67391.1"/>
    <property type="molecule type" value="Genomic_DNA"/>
</dbReference>
<feature type="domain" description="CheW-like" evidence="1">
    <location>
        <begin position="120"/>
        <end position="258"/>
    </location>
</feature>
<protein>
    <submittedName>
        <fullName evidence="2">Chemotaxis protein CheW</fullName>
    </submittedName>
</protein>
<dbReference type="GO" id="GO:0006935">
    <property type="term" value="P:chemotaxis"/>
    <property type="evidence" value="ECO:0007669"/>
    <property type="project" value="InterPro"/>
</dbReference>
<dbReference type="InterPro" id="IPR002545">
    <property type="entry name" value="CheW-lke_dom"/>
</dbReference>
<dbReference type="SUPFAM" id="SSF50341">
    <property type="entry name" value="CheW-like"/>
    <property type="match status" value="1"/>
</dbReference>
<dbReference type="KEGG" id="cate:C2869_13505"/>
<dbReference type="Proteomes" id="UP000244441">
    <property type="component" value="Chromosome"/>
</dbReference>
<evidence type="ECO:0000313" key="2">
    <source>
        <dbReference type="EMBL" id="AWB67391.1"/>
    </source>
</evidence>
<dbReference type="PIRSF" id="PIRSF020479">
    <property type="entry name" value="UCP020479_CheW"/>
    <property type="match status" value="1"/>
</dbReference>
<dbReference type="InterPro" id="IPR036061">
    <property type="entry name" value="CheW-like_dom_sf"/>
</dbReference>
<name>A0A2S0VT56_9ALTE</name>
<dbReference type="SMART" id="SM00260">
    <property type="entry name" value="CheW"/>
    <property type="match status" value="1"/>
</dbReference>
<organism evidence="2 3">
    <name type="scientific">Saccharobesus litoralis</name>
    <dbReference type="NCBI Taxonomy" id="2172099"/>
    <lineage>
        <taxon>Bacteria</taxon>
        <taxon>Pseudomonadati</taxon>
        <taxon>Pseudomonadota</taxon>
        <taxon>Gammaproteobacteria</taxon>
        <taxon>Alteromonadales</taxon>
        <taxon>Alteromonadaceae</taxon>
        <taxon>Saccharobesus</taxon>
    </lineage>
</organism>
<dbReference type="InterPro" id="IPR014506">
    <property type="entry name" value="UCP020479_CheW"/>
</dbReference>
<accession>A0A2S0VT56</accession>
<dbReference type="AlphaFoldDB" id="A0A2S0VT56"/>
<evidence type="ECO:0000313" key="3">
    <source>
        <dbReference type="Proteomes" id="UP000244441"/>
    </source>
</evidence>
<dbReference type="Gene3D" id="2.40.50.180">
    <property type="entry name" value="CheA-289, Domain 4"/>
    <property type="match status" value="1"/>
</dbReference>
<proteinExistence type="predicted"/>
<dbReference type="Gene3D" id="2.30.30.40">
    <property type="entry name" value="SH3 Domains"/>
    <property type="match status" value="1"/>
</dbReference>
<dbReference type="OrthoDB" id="5565759at2"/>
<keyword evidence="3" id="KW-1185">Reference proteome</keyword>
<dbReference type="RefSeq" id="WP_108603438.1">
    <property type="nucleotide sequence ID" value="NZ_CP026604.1"/>
</dbReference>
<dbReference type="GO" id="GO:0007165">
    <property type="term" value="P:signal transduction"/>
    <property type="evidence" value="ECO:0007669"/>
    <property type="project" value="InterPro"/>
</dbReference>
<dbReference type="PROSITE" id="PS50851">
    <property type="entry name" value="CHEW"/>
    <property type="match status" value="1"/>
</dbReference>
<sequence>MSKSLFASEKVMEDYLSALLNEDNVSPIAQKQEVAYRQAPVALKEAEVKPPEAKINPVAKLLEEAKQRQIDAEPIIEVQKPKAKVVAEPVIETAVDTQVQSVVEQPPKKIEPPKAYREGDFQALYFEVAGLILAVPLTELGGIHNLQKPNSLFGKPDWFMGVMVHREEKINVVDSAQWVMPEKYDKVLAESLNYKYLIMLGDSQWGLACESLVNTITLQQEDVKWRESSGKRPWLAGMVKEKMCALLNVEQLINLLDQGLGS</sequence>
<gene>
    <name evidence="2" type="ORF">C2869_13505</name>
</gene>